<evidence type="ECO:0000313" key="8">
    <source>
        <dbReference type="EMBL" id="TFU32129.1"/>
    </source>
</evidence>
<dbReference type="InterPro" id="IPR007627">
    <property type="entry name" value="RNA_pol_sigma70_r2"/>
</dbReference>
<organism evidence="8 9">
    <name type="scientific">Microbacterium paludicola</name>
    <dbReference type="NCBI Taxonomy" id="300019"/>
    <lineage>
        <taxon>Bacteria</taxon>
        <taxon>Bacillati</taxon>
        <taxon>Actinomycetota</taxon>
        <taxon>Actinomycetes</taxon>
        <taxon>Micrococcales</taxon>
        <taxon>Microbacteriaceae</taxon>
        <taxon>Microbacterium</taxon>
    </lineage>
</organism>
<keyword evidence="3" id="KW-0731">Sigma factor</keyword>
<gene>
    <name evidence="8" type="ORF">E4U02_11980</name>
</gene>
<keyword evidence="5" id="KW-0804">Transcription</keyword>
<dbReference type="NCBIfam" id="TIGR02937">
    <property type="entry name" value="sigma70-ECF"/>
    <property type="match status" value="1"/>
</dbReference>
<keyword evidence="2" id="KW-0805">Transcription regulation</keyword>
<name>A0A4Y9FSC0_9MICO</name>
<dbReference type="PANTHER" id="PTHR43133:SF8">
    <property type="entry name" value="RNA POLYMERASE SIGMA FACTOR HI_1459-RELATED"/>
    <property type="match status" value="1"/>
</dbReference>
<dbReference type="InterPro" id="IPR013325">
    <property type="entry name" value="RNA_pol_sigma_r2"/>
</dbReference>
<evidence type="ECO:0000256" key="2">
    <source>
        <dbReference type="ARBA" id="ARBA00023015"/>
    </source>
</evidence>
<evidence type="ECO:0000259" key="6">
    <source>
        <dbReference type="Pfam" id="PF04542"/>
    </source>
</evidence>
<dbReference type="Gene3D" id="1.10.1740.10">
    <property type="match status" value="1"/>
</dbReference>
<dbReference type="InterPro" id="IPR036388">
    <property type="entry name" value="WH-like_DNA-bd_sf"/>
</dbReference>
<dbReference type="InterPro" id="IPR014284">
    <property type="entry name" value="RNA_pol_sigma-70_dom"/>
</dbReference>
<dbReference type="EMBL" id="SPQB01000034">
    <property type="protein sequence ID" value="TFU32129.1"/>
    <property type="molecule type" value="Genomic_DNA"/>
</dbReference>
<dbReference type="OrthoDB" id="4184921at2"/>
<protein>
    <submittedName>
        <fullName evidence="8">Sigma-70 family RNA polymerase sigma factor</fullName>
    </submittedName>
</protein>
<dbReference type="GO" id="GO:0006352">
    <property type="term" value="P:DNA-templated transcription initiation"/>
    <property type="evidence" value="ECO:0007669"/>
    <property type="project" value="InterPro"/>
</dbReference>
<dbReference type="Pfam" id="PF08281">
    <property type="entry name" value="Sigma70_r4_2"/>
    <property type="match status" value="1"/>
</dbReference>
<evidence type="ECO:0000256" key="5">
    <source>
        <dbReference type="ARBA" id="ARBA00023163"/>
    </source>
</evidence>
<dbReference type="AlphaFoldDB" id="A0A4Y9FSC0"/>
<comment type="caution">
    <text evidence="8">The sequence shown here is derived from an EMBL/GenBank/DDBJ whole genome shotgun (WGS) entry which is preliminary data.</text>
</comment>
<dbReference type="RefSeq" id="WP_135115073.1">
    <property type="nucleotide sequence ID" value="NZ_JADGLL010000034.1"/>
</dbReference>
<dbReference type="Proteomes" id="UP000298358">
    <property type="component" value="Unassembled WGS sequence"/>
</dbReference>
<evidence type="ECO:0000256" key="3">
    <source>
        <dbReference type="ARBA" id="ARBA00023082"/>
    </source>
</evidence>
<feature type="domain" description="RNA polymerase sigma-70 region 2" evidence="6">
    <location>
        <begin position="8"/>
        <end position="73"/>
    </location>
</feature>
<dbReference type="SUPFAM" id="SSF88659">
    <property type="entry name" value="Sigma3 and sigma4 domains of RNA polymerase sigma factors"/>
    <property type="match status" value="1"/>
</dbReference>
<dbReference type="PANTHER" id="PTHR43133">
    <property type="entry name" value="RNA POLYMERASE ECF-TYPE SIGMA FACTO"/>
    <property type="match status" value="1"/>
</dbReference>
<reference evidence="8 9" key="1">
    <citation type="submission" date="2019-03" db="EMBL/GenBank/DDBJ databases">
        <title>Diversity of the mouse oral microbiome.</title>
        <authorList>
            <person name="Joseph S."/>
            <person name="Aduse-Opoku J."/>
            <person name="Curtis M."/>
            <person name="Wade W."/>
            <person name="Hashim A."/>
        </authorList>
    </citation>
    <scope>NUCLEOTIDE SEQUENCE [LARGE SCALE GENOMIC DNA]</scope>
    <source>
        <strain evidence="8 9">P1012</strain>
    </source>
</reference>
<dbReference type="InterPro" id="IPR013249">
    <property type="entry name" value="RNA_pol_sigma70_r4_t2"/>
</dbReference>
<dbReference type="Pfam" id="PF04542">
    <property type="entry name" value="Sigma70_r2"/>
    <property type="match status" value="1"/>
</dbReference>
<feature type="domain" description="RNA polymerase sigma factor 70 region 4 type 2" evidence="7">
    <location>
        <begin position="97"/>
        <end position="148"/>
    </location>
</feature>
<dbReference type="InterPro" id="IPR039425">
    <property type="entry name" value="RNA_pol_sigma-70-like"/>
</dbReference>
<comment type="similarity">
    <text evidence="1">Belongs to the sigma-70 factor family. ECF subfamily.</text>
</comment>
<evidence type="ECO:0000313" key="9">
    <source>
        <dbReference type="Proteomes" id="UP000298358"/>
    </source>
</evidence>
<sequence>MEKFATFFRVNYSLVVGVAERRLDSKQDAEEIATEAFHIAWQRYQAGEQLSVPWLYGVVRNLIGDEYRSRGRRAELQRQLNEEFALRIPVSDDLYADVRDAVERLPQMHREVLKMTYWERLTSKEIAAALDMNSAAVRARLMRARRMLRAALNELQGRTGEEVRARG</sequence>
<keyword evidence="9" id="KW-1185">Reference proteome</keyword>
<dbReference type="SUPFAM" id="SSF88946">
    <property type="entry name" value="Sigma2 domain of RNA polymerase sigma factors"/>
    <property type="match status" value="1"/>
</dbReference>
<accession>A0A4Y9FSC0</accession>
<keyword evidence="4" id="KW-0238">DNA-binding</keyword>
<evidence type="ECO:0000256" key="4">
    <source>
        <dbReference type="ARBA" id="ARBA00023125"/>
    </source>
</evidence>
<evidence type="ECO:0000256" key="1">
    <source>
        <dbReference type="ARBA" id="ARBA00010641"/>
    </source>
</evidence>
<dbReference type="GO" id="GO:0016987">
    <property type="term" value="F:sigma factor activity"/>
    <property type="evidence" value="ECO:0007669"/>
    <property type="project" value="UniProtKB-KW"/>
</dbReference>
<dbReference type="Gene3D" id="1.10.10.10">
    <property type="entry name" value="Winged helix-like DNA-binding domain superfamily/Winged helix DNA-binding domain"/>
    <property type="match status" value="1"/>
</dbReference>
<dbReference type="GO" id="GO:0003677">
    <property type="term" value="F:DNA binding"/>
    <property type="evidence" value="ECO:0007669"/>
    <property type="project" value="UniProtKB-KW"/>
</dbReference>
<evidence type="ECO:0000259" key="7">
    <source>
        <dbReference type="Pfam" id="PF08281"/>
    </source>
</evidence>
<proteinExistence type="inferred from homology"/>
<dbReference type="InterPro" id="IPR013324">
    <property type="entry name" value="RNA_pol_sigma_r3/r4-like"/>
</dbReference>